<feature type="domain" description="HTH LytTR-type" evidence="5">
    <location>
        <begin position="130"/>
        <end position="230"/>
    </location>
</feature>
<reference evidence="6" key="2">
    <citation type="submission" date="2021-04" db="EMBL/GenBank/DDBJ databases">
        <authorList>
            <person name="Gilroy R."/>
        </authorList>
    </citation>
    <scope>NUCLEOTIDE SEQUENCE</scope>
    <source>
        <strain evidence="6">2189</strain>
    </source>
</reference>
<dbReference type="GO" id="GO:0003677">
    <property type="term" value="F:DNA binding"/>
    <property type="evidence" value="ECO:0007669"/>
    <property type="project" value="UniProtKB-KW"/>
</dbReference>
<evidence type="ECO:0000259" key="5">
    <source>
        <dbReference type="PROSITE" id="PS50930"/>
    </source>
</evidence>
<dbReference type="AlphaFoldDB" id="A0A9D1W059"/>
<evidence type="ECO:0000313" key="7">
    <source>
        <dbReference type="Proteomes" id="UP000886847"/>
    </source>
</evidence>
<dbReference type="Proteomes" id="UP000886847">
    <property type="component" value="Unassembled WGS sequence"/>
</dbReference>
<keyword evidence="3" id="KW-0597">Phosphoprotein</keyword>
<evidence type="ECO:0000256" key="2">
    <source>
        <dbReference type="ARBA" id="ARBA00024867"/>
    </source>
</evidence>
<evidence type="ECO:0000256" key="1">
    <source>
        <dbReference type="ARBA" id="ARBA00018672"/>
    </source>
</evidence>
<dbReference type="InterPro" id="IPR007492">
    <property type="entry name" value="LytTR_DNA-bd_dom"/>
</dbReference>
<name>A0A9D1W059_9FIRM</name>
<proteinExistence type="predicted"/>
<sequence length="234" mass="26277">MIKIAIVEDTPAEAQTLSDSVAAFFKKEGAAFECTVYGDAMSFLTGYKSVYDMVFMDIELPLLDGMTAAEKLRKFDKKILLIFVTNMAQFAVKGYAVDAFDYIVKPVRYQNFEMKMKKALARIRAEMDAIVVAKPGGMIRVRTGDIRFIEARGHSIIYHTDGEEIVGSSTSLASLEERLAPSGFLRCNKCYLVNYKHIQAVQGNTVTVYGGDELQISRLRKKQFMTELADWMGK</sequence>
<gene>
    <name evidence="6" type="ORF">H9851_02975</name>
</gene>
<accession>A0A9D1W059</accession>
<organism evidence="6 7">
    <name type="scientific">Candidatus Borkfalkia faecavium</name>
    <dbReference type="NCBI Taxonomy" id="2838508"/>
    <lineage>
        <taxon>Bacteria</taxon>
        <taxon>Bacillati</taxon>
        <taxon>Bacillota</taxon>
        <taxon>Clostridia</taxon>
        <taxon>Christensenellales</taxon>
        <taxon>Christensenellaceae</taxon>
        <taxon>Candidatus Borkfalkia</taxon>
    </lineage>
</organism>
<evidence type="ECO:0000313" key="6">
    <source>
        <dbReference type="EMBL" id="HIX50225.1"/>
    </source>
</evidence>
<reference evidence="6" key="1">
    <citation type="journal article" date="2021" name="PeerJ">
        <title>Extensive microbial diversity within the chicken gut microbiome revealed by metagenomics and culture.</title>
        <authorList>
            <person name="Gilroy R."/>
            <person name="Ravi A."/>
            <person name="Getino M."/>
            <person name="Pursley I."/>
            <person name="Horton D.L."/>
            <person name="Alikhan N.F."/>
            <person name="Baker D."/>
            <person name="Gharbi K."/>
            <person name="Hall N."/>
            <person name="Watson M."/>
            <person name="Adriaenssens E.M."/>
            <person name="Foster-Nyarko E."/>
            <person name="Jarju S."/>
            <person name="Secka A."/>
            <person name="Antonio M."/>
            <person name="Oren A."/>
            <person name="Chaudhuri R.R."/>
            <person name="La Ragione R."/>
            <person name="Hildebrand F."/>
            <person name="Pallen M.J."/>
        </authorList>
    </citation>
    <scope>NUCLEOTIDE SEQUENCE</scope>
    <source>
        <strain evidence="6">2189</strain>
    </source>
</reference>
<dbReference type="InterPro" id="IPR011006">
    <property type="entry name" value="CheY-like_superfamily"/>
</dbReference>
<dbReference type="Gene3D" id="3.40.50.2300">
    <property type="match status" value="1"/>
</dbReference>
<dbReference type="Pfam" id="PF00072">
    <property type="entry name" value="Response_reg"/>
    <property type="match status" value="1"/>
</dbReference>
<comment type="function">
    <text evidence="2">May play the central regulatory role in sporulation. It may be an element of the effector pathway responsible for the activation of sporulation genes in response to nutritional stress. Spo0A may act in concert with spo0H (a sigma factor) to control the expression of some genes that are critical to the sporulation process.</text>
</comment>
<dbReference type="SMART" id="SM00448">
    <property type="entry name" value="REC"/>
    <property type="match status" value="1"/>
</dbReference>
<dbReference type="Pfam" id="PF04397">
    <property type="entry name" value="LytTR"/>
    <property type="match status" value="1"/>
</dbReference>
<dbReference type="EMBL" id="DXEW01000015">
    <property type="protein sequence ID" value="HIX50225.1"/>
    <property type="molecule type" value="Genomic_DNA"/>
</dbReference>
<protein>
    <recommendedName>
        <fullName evidence="1">Stage 0 sporulation protein A homolog</fullName>
    </recommendedName>
</protein>
<dbReference type="SMART" id="SM00850">
    <property type="entry name" value="LytTR"/>
    <property type="match status" value="1"/>
</dbReference>
<dbReference type="PANTHER" id="PTHR37299">
    <property type="entry name" value="TRANSCRIPTIONAL REGULATOR-RELATED"/>
    <property type="match status" value="1"/>
</dbReference>
<dbReference type="SUPFAM" id="SSF52172">
    <property type="entry name" value="CheY-like"/>
    <property type="match status" value="1"/>
</dbReference>
<dbReference type="PANTHER" id="PTHR37299:SF1">
    <property type="entry name" value="STAGE 0 SPORULATION PROTEIN A HOMOLOG"/>
    <property type="match status" value="1"/>
</dbReference>
<dbReference type="InterPro" id="IPR046947">
    <property type="entry name" value="LytR-like"/>
</dbReference>
<dbReference type="PROSITE" id="PS50930">
    <property type="entry name" value="HTH_LYTTR"/>
    <property type="match status" value="1"/>
</dbReference>
<dbReference type="GO" id="GO:0000156">
    <property type="term" value="F:phosphorelay response regulator activity"/>
    <property type="evidence" value="ECO:0007669"/>
    <property type="project" value="InterPro"/>
</dbReference>
<dbReference type="PROSITE" id="PS50110">
    <property type="entry name" value="RESPONSE_REGULATORY"/>
    <property type="match status" value="1"/>
</dbReference>
<dbReference type="InterPro" id="IPR001789">
    <property type="entry name" value="Sig_transdc_resp-reg_receiver"/>
</dbReference>
<feature type="domain" description="Response regulatory" evidence="4">
    <location>
        <begin position="3"/>
        <end position="120"/>
    </location>
</feature>
<feature type="modified residue" description="4-aspartylphosphate" evidence="3">
    <location>
        <position position="57"/>
    </location>
</feature>
<evidence type="ECO:0000256" key="3">
    <source>
        <dbReference type="PROSITE-ProRule" id="PRU00169"/>
    </source>
</evidence>
<comment type="caution">
    <text evidence="6">The sequence shown here is derived from an EMBL/GenBank/DDBJ whole genome shotgun (WGS) entry which is preliminary data.</text>
</comment>
<dbReference type="Gene3D" id="2.40.50.1020">
    <property type="entry name" value="LytTr DNA-binding domain"/>
    <property type="match status" value="1"/>
</dbReference>
<evidence type="ECO:0000259" key="4">
    <source>
        <dbReference type="PROSITE" id="PS50110"/>
    </source>
</evidence>
<keyword evidence="6" id="KW-0238">DNA-binding</keyword>